<feature type="repeat" description="WD" evidence="10">
    <location>
        <begin position="243"/>
        <end position="275"/>
    </location>
</feature>
<dbReference type="GO" id="GO:0007017">
    <property type="term" value="P:microtubule-based process"/>
    <property type="evidence" value="ECO:0007669"/>
    <property type="project" value="UniProtKB-ARBA"/>
</dbReference>
<dbReference type="GO" id="GO:0048871">
    <property type="term" value="P:multicellular organismal-level homeostasis"/>
    <property type="evidence" value="ECO:0007669"/>
    <property type="project" value="UniProtKB-ARBA"/>
</dbReference>
<dbReference type="CDD" id="cd00200">
    <property type="entry name" value="WD40"/>
    <property type="match status" value="1"/>
</dbReference>
<sequence>MFPQRDIERGLSPSCSQGNIRPVCQRYCSEHYIPMVEDPALQRHFKGHKDAVTCIDFSPDNKQLASSSADACIMLWNFKPQSRAYKFPGHKELVTCVQFSPNGHMVASASKDRTVRLWSLNMFSPDGRLITSCSDDKTVRIWDTNNRLCINTFMDYKGYFNHPMHSNYIDFNPTGTCVASAGADSTVKVWDIRMNKLLQHYQVHSAGVNGLSFHPSGNYLLTASSDGTVKILDLLEGRLIYTLRGHKGPVLSVAFSKSGEHFASGATDAQVLVWKTNFDKYSIKEIVKLQLKRTCPEAPPHLNDIYPRSQHLHAHHGHSIEINPLFEVADTQNFDPPVTEVE</sequence>
<evidence type="ECO:0000256" key="9">
    <source>
        <dbReference type="ARBA" id="ARBA00065129"/>
    </source>
</evidence>
<dbReference type="PANTHER" id="PTHR44019:SF1">
    <property type="entry name" value="POC1 CENTRIOLAR PROTEIN HOMOLOG B"/>
    <property type="match status" value="1"/>
</dbReference>
<dbReference type="SUPFAM" id="SSF50978">
    <property type="entry name" value="WD40 repeat-like"/>
    <property type="match status" value="1"/>
</dbReference>
<keyword evidence="2" id="KW-0963">Cytoplasm</keyword>
<evidence type="ECO:0000256" key="7">
    <source>
        <dbReference type="ARBA" id="ARBA00037984"/>
    </source>
</evidence>
<evidence type="ECO:0000256" key="3">
    <source>
        <dbReference type="ARBA" id="ARBA00022574"/>
    </source>
</evidence>
<dbReference type="InterPro" id="IPR050505">
    <property type="entry name" value="WDR55/POC1"/>
</dbReference>
<dbReference type="EMBL" id="JAACNH010000006">
    <property type="protein sequence ID" value="KAG8439547.1"/>
    <property type="molecule type" value="Genomic_DNA"/>
</dbReference>
<evidence type="ECO:0000256" key="2">
    <source>
        <dbReference type="ARBA" id="ARBA00022490"/>
    </source>
</evidence>
<dbReference type="AlphaFoldDB" id="A0A8T2J7G8"/>
<comment type="similarity">
    <text evidence="7">Belongs to the WD repeat POC1 family.</text>
</comment>
<dbReference type="Pfam" id="PF00400">
    <property type="entry name" value="WD40"/>
    <property type="match status" value="6"/>
</dbReference>
<evidence type="ECO:0000256" key="4">
    <source>
        <dbReference type="ARBA" id="ARBA00022737"/>
    </source>
</evidence>
<evidence type="ECO:0000313" key="11">
    <source>
        <dbReference type="EMBL" id="KAG8439547.1"/>
    </source>
</evidence>
<feature type="non-terminal residue" evidence="11">
    <location>
        <position position="1"/>
    </location>
</feature>
<evidence type="ECO:0000256" key="6">
    <source>
        <dbReference type="ARBA" id="ARBA00023212"/>
    </source>
</evidence>
<comment type="subunit">
    <text evidence="9">Interacts with pat.</text>
</comment>
<feature type="repeat" description="WD" evidence="10">
    <location>
        <begin position="45"/>
        <end position="86"/>
    </location>
</feature>
<dbReference type="Proteomes" id="UP000812440">
    <property type="component" value="Chromosome 3"/>
</dbReference>
<dbReference type="PROSITE" id="PS50294">
    <property type="entry name" value="WD_REPEATS_REGION"/>
    <property type="match status" value="5"/>
</dbReference>
<dbReference type="GO" id="GO:0005814">
    <property type="term" value="C:centriole"/>
    <property type="evidence" value="ECO:0007669"/>
    <property type="project" value="UniProtKB-SubCell"/>
</dbReference>
<dbReference type="PROSITE" id="PS00678">
    <property type="entry name" value="WD_REPEATS_1"/>
    <property type="match status" value="3"/>
</dbReference>
<feature type="repeat" description="WD" evidence="10">
    <location>
        <begin position="159"/>
        <end position="200"/>
    </location>
</feature>
<keyword evidence="6" id="KW-0206">Cytoskeleton</keyword>
<feature type="repeat" description="WD" evidence="10">
    <location>
        <begin position="201"/>
        <end position="242"/>
    </location>
</feature>
<comment type="caution">
    <text evidence="11">The sequence shown here is derived from an EMBL/GenBank/DDBJ whole genome shotgun (WGS) entry which is preliminary data.</text>
</comment>
<dbReference type="OrthoDB" id="10264588at2759"/>
<evidence type="ECO:0000313" key="12">
    <source>
        <dbReference type="Proteomes" id="UP000812440"/>
    </source>
</evidence>
<keyword evidence="5" id="KW-0175">Coiled coil</keyword>
<gene>
    <name evidence="11" type="ORF">GDO86_005664</name>
</gene>
<dbReference type="InterPro" id="IPR001680">
    <property type="entry name" value="WD40_rpt"/>
</dbReference>
<keyword evidence="3 10" id="KW-0853">WD repeat</keyword>
<feature type="repeat" description="WD" evidence="10">
    <location>
        <begin position="123"/>
        <end position="152"/>
    </location>
</feature>
<dbReference type="FunFam" id="2.130.10.10:FF:000235">
    <property type="entry name" value="POC1 centriolar protein homolog B"/>
    <property type="match status" value="1"/>
</dbReference>
<name>A0A8T2J7G8_9PIPI</name>
<keyword evidence="12" id="KW-1185">Reference proteome</keyword>
<dbReference type="InterPro" id="IPR020472">
    <property type="entry name" value="WD40_PAC1"/>
</dbReference>
<feature type="repeat" description="WD" evidence="10">
    <location>
        <begin position="87"/>
        <end position="121"/>
    </location>
</feature>
<proteinExistence type="inferred from homology"/>
<protein>
    <recommendedName>
        <fullName evidence="8">POC1 centriolar protein homolog B</fullName>
    </recommendedName>
</protein>
<dbReference type="Gene3D" id="2.130.10.10">
    <property type="entry name" value="YVTN repeat-like/Quinoprotein amine dehydrogenase"/>
    <property type="match status" value="3"/>
</dbReference>
<evidence type="ECO:0000256" key="5">
    <source>
        <dbReference type="ARBA" id="ARBA00023054"/>
    </source>
</evidence>
<reference evidence="11" key="1">
    <citation type="thesis" date="2020" institute="ProQuest LLC" country="789 East Eisenhower Parkway, Ann Arbor, MI, USA">
        <title>Comparative Genomics and Chromosome Evolution.</title>
        <authorList>
            <person name="Mudd A.B."/>
        </authorList>
    </citation>
    <scope>NUCLEOTIDE SEQUENCE</scope>
    <source>
        <strain evidence="11">Female2</strain>
        <tissue evidence="11">Blood</tissue>
    </source>
</reference>
<dbReference type="GO" id="GO:0036064">
    <property type="term" value="C:ciliary basal body"/>
    <property type="evidence" value="ECO:0007669"/>
    <property type="project" value="TreeGrafter"/>
</dbReference>
<dbReference type="PRINTS" id="PR00320">
    <property type="entry name" value="GPROTEINBRPT"/>
</dbReference>
<dbReference type="PANTHER" id="PTHR44019">
    <property type="entry name" value="WD REPEAT-CONTAINING PROTEIN 55"/>
    <property type="match status" value="1"/>
</dbReference>
<accession>A0A8T2J7G8</accession>
<dbReference type="SMART" id="SM00320">
    <property type="entry name" value="WD40"/>
    <property type="match status" value="5"/>
</dbReference>
<keyword evidence="4" id="KW-0677">Repeat</keyword>
<evidence type="ECO:0000256" key="1">
    <source>
        <dbReference type="ARBA" id="ARBA00004114"/>
    </source>
</evidence>
<evidence type="ECO:0000256" key="10">
    <source>
        <dbReference type="PROSITE-ProRule" id="PRU00221"/>
    </source>
</evidence>
<comment type="subcellular location">
    <subcellularLocation>
        <location evidence="1">Cytoplasm</location>
        <location evidence="1">Cytoskeleton</location>
        <location evidence="1">Microtubule organizing center</location>
        <location evidence="1">Centrosome</location>
        <location evidence="1">Centriole</location>
    </subcellularLocation>
</comment>
<dbReference type="InterPro" id="IPR036322">
    <property type="entry name" value="WD40_repeat_dom_sf"/>
</dbReference>
<dbReference type="PROSITE" id="PS50082">
    <property type="entry name" value="WD_REPEATS_2"/>
    <property type="match status" value="6"/>
</dbReference>
<dbReference type="GO" id="GO:0060271">
    <property type="term" value="P:cilium assembly"/>
    <property type="evidence" value="ECO:0007669"/>
    <property type="project" value="UniProtKB-ARBA"/>
</dbReference>
<organism evidence="11 12">
    <name type="scientific">Hymenochirus boettgeri</name>
    <name type="common">Congo dwarf clawed frog</name>
    <dbReference type="NCBI Taxonomy" id="247094"/>
    <lineage>
        <taxon>Eukaryota</taxon>
        <taxon>Metazoa</taxon>
        <taxon>Chordata</taxon>
        <taxon>Craniata</taxon>
        <taxon>Vertebrata</taxon>
        <taxon>Euteleostomi</taxon>
        <taxon>Amphibia</taxon>
        <taxon>Batrachia</taxon>
        <taxon>Anura</taxon>
        <taxon>Pipoidea</taxon>
        <taxon>Pipidae</taxon>
        <taxon>Pipinae</taxon>
        <taxon>Hymenochirus</taxon>
    </lineage>
</organism>
<dbReference type="InterPro" id="IPR015943">
    <property type="entry name" value="WD40/YVTN_repeat-like_dom_sf"/>
</dbReference>
<evidence type="ECO:0000256" key="8">
    <source>
        <dbReference type="ARBA" id="ARBA00039724"/>
    </source>
</evidence>
<dbReference type="InterPro" id="IPR019775">
    <property type="entry name" value="WD40_repeat_CS"/>
</dbReference>